<comment type="subunit">
    <text evidence="3">UreD, UreF and UreG form a complex that acts as a GTP-hydrolysis-dependent molecular chaperone, activating the urease apoprotein by helping to assemble the nickel containing metallocenter of UreC. The UreE protein probably delivers the nickel.</text>
</comment>
<protein>
    <recommendedName>
        <fullName evidence="3">Urease accessory protein UreD</fullName>
    </recommendedName>
</protein>
<keyword evidence="3" id="KW-0963">Cytoplasm</keyword>
<dbReference type="Pfam" id="PF01774">
    <property type="entry name" value="UreD"/>
    <property type="match status" value="1"/>
</dbReference>
<comment type="caution">
    <text evidence="4">The sequence shown here is derived from an EMBL/GenBank/DDBJ whole genome shotgun (WGS) entry which is preliminary data.</text>
</comment>
<dbReference type="AlphaFoldDB" id="A0AAW9R034"/>
<sequence length="270" mass="30177">MWRGSVALDYSYQQQRTRIDRAFAVAPFKVQRPFYPEGDAVCHTVILHTAGGIVGGDLLDTRIHLQPSSNALITTASASKLYRSNGQTARQSIEVKIEAGASLEWLPQESIVFDGARFQQDMKIELAPDASWLGWEITRFGRSARGERFLSGEWRSNLEIWREGKPLWIDRAFLPGGDAIEGYAGLNGKAIVGTLLYIGKPVPEIIIEKIRDFSPIGEMGVTRTLGDGILCRYRGDSTAEVRGWFVAIWHLLRGEMTGRGSIVPRVWLSW</sequence>
<dbReference type="EMBL" id="JBAFSM010000086">
    <property type="protein sequence ID" value="MEG3440287.1"/>
    <property type="molecule type" value="Genomic_DNA"/>
</dbReference>
<dbReference type="PANTHER" id="PTHR33643:SF1">
    <property type="entry name" value="UREASE ACCESSORY PROTEIN D"/>
    <property type="match status" value="1"/>
</dbReference>
<dbReference type="Proteomes" id="UP001328733">
    <property type="component" value="Unassembled WGS sequence"/>
</dbReference>
<reference evidence="4 5" key="1">
    <citation type="submission" date="2024-01" db="EMBL/GenBank/DDBJ databases">
        <title>Genomic insights into the taxonomy and metabolism of the cyanobacterium Pannus brasiliensis CCIBt3594.</title>
        <authorList>
            <person name="Machado M."/>
            <person name="Botero N.B."/>
            <person name="Andreote A.P.D."/>
            <person name="Feitosa A.M.T."/>
            <person name="Popin R."/>
            <person name="Sivonen K."/>
            <person name="Fiore M.F."/>
        </authorList>
    </citation>
    <scope>NUCLEOTIDE SEQUENCE [LARGE SCALE GENOMIC DNA]</scope>
    <source>
        <strain evidence="4 5">CCIBt3594</strain>
    </source>
</reference>
<comment type="function">
    <text evidence="3">Required for maturation of urease via the functional incorporation of the urease nickel metallocenter.</text>
</comment>
<evidence type="ECO:0000313" key="4">
    <source>
        <dbReference type="EMBL" id="MEG3440287.1"/>
    </source>
</evidence>
<dbReference type="GO" id="GO:0005737">
    <property type="term" value="C:cytoplasm"/>
    <property type="evidence" value="ECO:0007669"/>
    <property type="project" value="UniProtKB-SubCell"/>
</dbReference>
<comment type="subcellular location">
    <subcellularLocation>
        <location evidence="3">Cytoplasm</location>
    </subcellularLocation>
</comment>
<dbReference type="PANTHER" id="PTHR33643">
    <property type="entry name" value="UREASE ACCESSORY PROTEIN D"/>
    <property type="match status" value="1"/>
</dbReference>
<dbReference type="RefSeq" id="WP_332867756.1">
    <property type="nucleotide sequence ID" value="NZ_JBAFSM010000086.1"/>
</dbReference>
<dbReference type="InterPro" id="IPR002669">
    <property type="entry name" value="UreD"/>
</dbReference>
<evidence type="ECO:0000313" key="5">
    <source>
        <dbReference type="Proteomes" id="UP001328733"/>
    </source>
</evidence>
<evidence type="ECO:0000256" key="3">
    <source>
        <dbReference type="HAMAP-Rule" id="MF_01384"/>
    </source>
</evidence>
<accession>A0AAW9R034</accession>
<keyword evidence="5" id="KW-1185">Reference proteome</keyword>
<dbReference type="GO" id="GO:0016151">
    <property type="term" value="F:nickel cation binding"/>
    <property type="evidence" value="ECO:0007669"/>
    <property type="project" value="UniProtKB-UniRule"/>
</dbReference>
<name>A0AAW9R034_9CHRO</name>
<evidence type="ECO:0000256" key="2">
    <source>
        <dbReference type="ARBA" id="ARBA00023186"/>
    </source>
</evidence>
<gene>
    <name evidence="3" type="primary">ureD</name>
    <name evidence="4" type="ORF">V0288_24380</name>
</gene>
<keyword evidence="2 3" id="KW-0143">Chaperone</keyword>
<dbReference type="HAMAP" id="MF_01384">
    <property type="entry name" value="UreD"/>
    <property type="match status" value="1"/>
</dbReference>
<organism evidence="4 5">
    <name type="scientific">Pannus brasiliensis CCIBt3594</name>
    <dbReference type="NCBI Taxonomy" id="1427578"/>
    <lineage>
        <taxon>Bacteria</taxon>
        <taxon>Bacillati</taxon>
        <taxon>Cyanobacteriota</taxon>
        <taxon>Cyanophyceae</taxon>
        <taxon>Oscillatoriophycideae</taxon>
        <taxon>Chroococcales</taxon>
        <taxon>Microcystaceae</taxon>
        <taxon>Pannus</taxon>
    </lineage>
</organism>
<proteinExistence type="inferred from homology"/>
<comment type="similarity">
    <text evidence="1 3">Belongs to the UreD family.</text>
</comment>
<keyword evidence="3" id="KW-0996">Nickel insertion</keyword>
<evidence type="ECO:0000256" key="1">
    <source>
        <dbReference type="ARBA" id="ARBA00007177"/>
    </source>
</evidence>